<proteinExistence type="predicted"/>
<evidence type="ECO:0008006" key="4">
    <source>
        <dbReference type="Google" id="ProtNLM"/>
    </source>
</evidence>
<evidence type="ECO:0000313" key="2">
    <source>
        <dbReference type="EMBL" id="BET95087.1"/>
    </source>
</evidence>
<dbReference type="EMBL" id="AP028978">
    <property type="protein sequence ID" value="BET95087.1"/>
    <property type="molecule type" value="Genomic_DNA"/>
</dbReference>
<evidence type="ECO:0000313" key="3">
    <source>
        <dbReference type="Proteomes" id="UP001529514"/>
    </source>
</evidence>
<protein>
    <recommendedName>
        <fullName evidence="4">RING-type E3 ubiquitin transferase</fullName>
    </recommendedName>
</protein>
<gene>
    <name evidence="2" type="ORF">TCT1_00080</name>
</gene>
<name>A0ABN7BXK6_9GAMM</name>
<keyword evidence="1" id="KW-0472">Membrane</keyword>
<keyword evidence="3" id="KW-1185">Reference proteome</keyword>
<dbReference type="Proteomes" id="UP001529514">
    <property type="component" value="Chromosome"/>
</dbReference>
<keyword evidence="1" id="KW-0812">Transmembrane</keyword>
<evidence type="ECO:0000256" key="1">
    <source>
        <dbReference type="SAM" id="Phobius"/>
    </source>
</evidence>
<keyword evidence="1" id="KW-1133">Transmembrane helix</keyword>
<feature type="transmembrane region" description="Helical" evidence="1">
    <location>
        <begin position="149"/>
        <end position="168"/>
    </location>
</feature>
<accession>A0ABN7BXK6</accession>
<organism evidence="2 3">
    <name type="scientific">Xenorhabdus taiwanensis</name>
    <dbReference type="NCBI Taxonomy" id="3085177"/>
    <lineage>
        <taxon>Bacteria</taxon>
        <taxon>Pseudomonadati</taxon>
        <taxon>Pseudomonadota</taxon>
        <taxon>Gammaproteobacteria</taxon>
        <taxon>Enterobacterales</taxon>
        <taxon>Morganellaceae</taxon>
        <taxon>Xenorhabdus</taxon>
    </lineage>
</organism>
<reference evidence="2 3" key="1">
    <citation type="submission" date="2023-10" db="EMBL/GenBank/DDBJ databases">
        <title>Xenorhabdus taiwanensis sp. nov., a symbiotic bacterium associated with the entomopathogenic nematode Steinernema taiwanensis.</title>
        <authorList>
            <person name="Tseng C.T."/>
            <person name="Shu H.Y."/>
            <person name="Chen M.H."/>
            <person name="Fang Y.J."/>
            <person name="Wu T.L."/>
            <person name="Lin Y.C."/>
            <person name="Huang C.J."/>
        </authorList>
    </citation>
    <scope>NUCLEOTIDE SEQUENCE [LARGE SCALE GENOMIC DNA]</scope>
    <source>
        <strain evidence="2 3">TCT-1</strain>
    </source>
</reference>
<sequence length="189" mass="21395">MGLVEVQGQVFSEKKQLCTAPLSQKKCIAYHYTAHKITKDSKGKRRYESIANETRCAPFKIQDETGSVNVITTDLSLTSLPPTCEYEKNNVRYVERAIFNHDKLVLIGAAVERDNKIVIQKDIENDILAISPVNSVTHWNKYRPLVKSALAFSLAAAFLIAIVLTIPYEYHGQKLTILFNQSSLFSWLF</sequence>